<dbReference type="EMBL" id="JADIKF010000040">
    <property type="protein sequence ID" value="MBM7131548.1"/>
    <property type="molecule type" value="Genomic_DNA"/>
</dbReference>
<evidence type="ECO:0000313" key="2">
    <source>
        <dbReference type="EMBL" id="MBM7131548.1"/>
    </source>
</evidence>
<dbReference type="Proteomes" id="UP001430193">
    <property type="component" value="Unassembled WGS sequence"/>
</dbReference>
<dbReference type="RefSeq" id="WP_239538177.1">
    <property type="nucleotide sequence ID" value="NZ_BSOC01000001.1"/>
</dbReference>
<dbReference type="InterPro" id="IPR054252">
    <property type="entry name" value="Pam3_gp18"/>
</dbReference>
<dbReference type="Pfam" id="PF22479">
    <property type="entry name" value="Pam3_gp18"/>
    <property type="match status" value="1"/>
</dbReference>
<comment type="caution">
    <text evidence="2">The sequence shown here is derived from an EMBL/GenBank/DDBJ whole genome shotgun (WGS) entry which is preliminary data.</text>
</comment>
<keyword evidence="3" id="KW-1185">Reference proteome</keyword>
<organism evidence="2 3">
    <name type="scientific">Dyella mobilis</name>
    <dbReference type="NCBI Taxonomy" id="1849582"/>
    <lineage>
        <taxon>Bacteria</taxon>
        <taxon>Pseudomonadati</taxon>
        <taxon>Pseudomonadota</taxon>
        <taxon>Gammaproteobacteria</taxon>
        <taxon>Lysobacterales</taxon>
        <taxon>Rhodanobacteraceae</taxon>
        <taxon>Dyella</taxon>
    </lineage>
</organism>
<proteinExistence type="predicted"/>
<accession>A0ABS2KKX6</accession>
<evidence type="ECO:0000313" key="3">
    <source>
        <dbReference type="Proteomes" id="UP001430193"/>
    </source>
</evidence>
<sequence>MNGFEIPLAGVSTTFQTTILNVVYTLTLQWRNAAGLWFLDIADASANPIVSGLPLVTGADLLEQYGYLEFGFELWVQSDVNPDDLPTYENLGTSSHLYVVTP</sequence>
<evidence type="ECO:0000259" key="1">
    <source>
        <dbReference type="Pfam" id="PF22479"/>
    </source>
</evidence>
<reference evidence="2" key="1">
    <citation type="submission" date="2020-10" db="EMBL/GenBank/DDBJ databases">
        <title>Phylogeny of dyella-like bacteria.</title>
        <authorList>
            <person name="Fu J."/>
        </authorList>
    </citation>
    <scope>NUCLEOTIDE SEQUENCE</scope>
    <source>
        <strain evidence="2">DHON07</strain>
    </source>
</reference>
<gene>
    <name evidence="2" type="ORF">ISS99_18660</name>
</gene>
<feature type="domain" description="Cyanophage baseplate Pam3 plug gp18" evidence="1">
    <location>
        <begin position="4"/>
        <end position="101"/>
    </location>
</feature>
<protein>
    <recommendedName>
        <fullName evidence="1">Cyanophage baseplate Pam3 plug gp18 domain-containing protein</fullName>
    </recommendedName>
</protein>
<name>A0ABS2KKX6_9GAMM</name>